<evidence type="ECO:0000259" key="7">
    <source>
        <dbReference type="Pfam" id="PF25023"/>
    </source>
</evidence>
<dbReference type="InterPro" id="IPR015915">
    <property type="entry name" value="Kelch-typ_b-propeller"/>
</dbReference>
<dbReference type="RefSeq" id="WP_063321949.1">
    <property type="nucleotide sequence ID" value="NZ_CP015225.1"/>
</dbReference>
<dbReference type="InterPro" id="IPR006530">
    <property type="entry name" value="YD"/>
</dbReference>
<evidence type="ECO:0000256" key="1">
    <source>
        <dbReference type="ARBA" id="ARBA00022729"/>
    </source>
</evidence>
<dbReference type="InterPro" id="IPR022385">
    <property type="entry name" value="Rhs_assc_core"/>
</dbReference>
<dbReference type="InterPro" id="IPR056823">
    <property type="entry name" value="TEN-like_YD-shell"/>
</dbReference>
<accession>A0A159ZUN2</accession>
<dbReference type="Pfam" id="PF20148">
    <property type="entry name" value="DUF6531"/>
    <property type="match status" value="1"/>
</dbReference>
<feature type="chain" id="PRO_5007812059" evidence="4">
    <location>
        <begin position="44"/>
        <end position="1778"/>
    </location>
</feature>
<dbReference type="InterPro" id="IPR031325">
    <property type="entry name" value="RHS_repeat"/>
</dbReference>
<feature type="domain" description="Teneurin-like YD-shell" evidence="7">
    <location>
        <begin position="1035"/>
        <end position="1180"/>
    </location>
</feature>
<evidence type="ECO:0000256" key="4">
    <source>
        <dbReference type="SAM" id="SignalP"/>
    </source>
</evidence>
<feature type="domain" description="SbsA Ig-like" evidence="5">
    <location>
        <begin position="266"/>
        <end position="365"/>
    </location>
</feature>
<dbReference type="InterPro" id="IPR037293">
    <property type="entry name" value="Gal_Oxidase_central_sf"/>
</dbReference>
<evidence type="ECO:0000256" key="2">
    <source>
        <dbReference type="ARBA" id="ARBA00022737"/>
    </source>
</evidence>
<evidence type="ECO:0000313" key="9">
    <source>
        <dbReference type="Proteomes" id="UP000076083"/>
    </source>
</evidence>
<feature type="compositionally biased region" description="Polar residues" evidence="3">
    <location>
        <begin position="245"/>
        <end position="272"/>
    </location>
</feature>
<evidence type="ECO:0000259" key="5">
    <source>
        <dbReference type="Pfam" id="PF13205"/>
    </source>
</evidence>
<dbReference type="Gene3D" id="2.60.40.1220">
    <property type="match status" value="1"/>
</dbReference>
<dbReference type="Pfam" id="PF25023">
    <property type="entry name" value="TEN_YD-shell"/>
    <property type="match status" value="2"/>
</dbReference>
<feature type="region of interest" description="Disordered" evidence="3">
    <location>
        <begin position="217"/>
        <end position="272"/>
    </location>
</feature>
<dbReference type="SUPFAM" id="SSF117281">
    <property type="entry name" value="Kelch motif"/>
    <property type="match status" value="1"/>
</dbReference>
<dbReference type="PRINTS" id="PR00394">
    <property type="entry name" value="RHSPROTEIN"/>
</dbReference>
<gene>
    <name evidence="8" type="ORF">TK06_10110</name>
</gene>
<dbReference type="Gene3D" id="2.180.10.10">
    <property type="entry name" value="RHS repeat-associated core"/>
    <property type="match status" value="3"/>
</dbReference>
<dbReference type="Pfam" id="PF13205">
    <property type="entry name" value="Big_5"/>
    <property type="match status" value="1"/>
</dbReference>
<reference evidence="9" key="1">
    <citation type="submission" date="2016-04" db="EMBL/GenBank/DDBJ databases">
        <authorList>
            <person name="Ray J."/>
            <person name="Price M."/>
            <person name="Deutschbauer A."/>
        </authorList>
    </citation>
    <scope>NUCLEOTIDE SEQUENCE [LARGE SCALE GENOMIC DNA]</scope>
    <source>
        <strain evidence="9">FW300-N2E2</strain>
    </source>
</reference>
<protein>
    <submittedName>
        <fullName evidence="8">Uncharacterized protein</fullName>
    </submittedName>
</protein>
<dbReference type="Proteomes" id="UP000076083">
    <property type="component" value="Chromosome"/>
</dbReference>
<dbReference type="NCBIfam" id="TIGR03696">
    <property type="entry name" value="Rhs_assc_core"/>
    <property type="match status" value="1"/>
</dbReference>
<organism evidence="8 9">
    <name type="scientific">Pseudomonas fluorescens</name>
    <dbReference type="NCBI Taxonomy" id="294"/>
    <lineage>
        <taxon>Bacteria</taxon>
        <taxon>Pseudomonadati</taxon>
        <taxon>Pseudomonadota</taxon>
        <taxon>Gammaproteobacteria</taxon>
        <taxon>Pseudomonadales</taxon>
        <taxon>Pseudomonadaceae</taxon>
        <taxon>Pseudomonas</taxon>
    </lineage>
</organism>
<name>A0A159ZUN2_PSEFL</name>
<feature type="signal peptide" evidence="4">
    <location>
        <begin position="1"/>
        <end position="43"/>
    </location>
</feature>
<feature type="domain" description="Teneurin-like YD-shell" evidence="7">
    <location>
        <begin position="1383"/>
        <end position="1625"/>
    </location>
</feature>
<dbReference type="Gene3D" id="2.130.10.80">
    <property type="entry name" value="Galactose oxidase/kelch, beta-propeller"/>
    <property type="match status" value="2"/>
</dbReference>
<dbReference type="InterPro" id="IPR032812">
    <property type="entry name" value="SbsA_Ig"/>
</dbReference>
<dbReference type="InterPro" id="IPR045351">
    <property type="entry name" value="DUF6531"/>
</dbReference>
<keyword evidence="1 4" id="KW-0732">Signal</keyword>
<dbReference type="InterPro" id="IPR014755">
    <property type="entry name" value="Cu-Rt/internalin_Ig-like"/>
</dbReference>
<dbReference type="PANTHER" id="PTHR32305">
    <property type="match status" value="1"/>
</dbReference>
<keyword evidence="2" id="KW-0677">Repeat</keyword>
<dbReference type="EMBL" id="CP015225">
    <property type="protein sequence ID" value="AMZ71426.1"/>
    <property type="molecule type" value="Genomic_DNA"/>
</dbReference>
<evidence type="ECO:0000259" key="6">
    <source>
        <dbReference type="Pfam" id="PF20148"/>
    </source>
</evidence>
<evidence type="ECO:0000313" key="8">
    <source>
        <dbReference type="EMBL" id="AMZ71426.1"/>
    </source>
</evidence>
<sequence>MKGNYSGCGAFSKTKIWLRQMTHCSLLLIAWLALSMMNSQASAASAIGGAAGSVPTRHAGEAATLLPDGRWLLSGGSEKGVTLATLTVVDPVTNTETLFPGNLNTPRQDHTATLLPDGTVLIVGGVGAEGSPLSQAERINIEKQQTQLVTGAAFTPRSRHTATLLLDGHVLLVAGLSPQKTAVTSAELWDPRTGTVNTLPVSLSTARYGHTAQTLPSGSILIQGGKDQSDKPVAGSELYDPAGQKFSSLEENQSGLPATSTSLQGPPETQASLPAANANAVGLNSWISLHFSKPMTVTSLNSNTVTVIGPTGQITGRVTPVENGQAVFFVPTQELLPNTHYSVFVSGATDASGTQLTLAGYTFTTQALTANTAPTSTTPSSAVDDQTKPLAPLADSEMVNAGPEDWVPGPEHLTGDWRTKRPPSPLQDLPPLQAPLGVTALAGQVLLMNGKAAVGVKLKMGEQSAVTDATGRFLLSGIGTGNQTLRIDGSGANKPGRQYGFFDDLVVIFENGKTQSLQYTIWLPRTDTQHAVSLPSPTTKEVTVTTPHIPGLALHIPKGTVIRDTNGAVVSSVSITPIPVDRTPFPLPTHGIPVYFTIQPGSANLQAIDPSSFKAAQIIYPNYNSRPAGSAMDFWTYDPVYKGWYVYGEGLVSQNGKQVIPGDGVGVYEFTGAMVSVPSLAPAKNPTAGGGNQLLGVASSDKAEPVDTSTGLFTYPHTDLVVADTLPLILTRTYLSEDTRSRAFGIGTNHVYDIFMVGDTSPWTYQDLILSNGERIHFNRTSSGTSYGDAVYQHNGSPSDRFQGATISWVGGTWPWLLKLKDGSKMWFPDAENNTRLQNAAMTQAMDRFGNTVTLTRDSLNNLQRVTSPNGHWISFTYDSSDRITQASDNMGRTVSYTYDSNGNLWKVTDANGGVETYTYDSSHQMLTITRPNGNVLLSNSYDANGRVSQQILGPGSSVAGTYQFAYTLSGSQVTQTDVTDPRGNIERLAFNGAGYVTTNTYGLGQPEQQSYSLQRNATTNLVTSVTDALGRVTGYAYDGLGNLTSVTRLQGTSQAVTQSYTYDSTFNQLTSYTDGLSHTTNYGYDSLGRLTQITDPLGNTVKFTSDSQGRLTQITDPIGANTTLSYSLGDLASVTDPLGRTTSYFTDNVGRVMAITDAVGRRTMTEYDPLDRKIKVTDPLGSVTNFAYDTNSNLLSVTDAKNGVHAYTYDARDRRVSYTDPLNATQSYGLDGLDNVTQWTARNGVIASYTYDALNRRTQSAFGQTLIGSGPSLTAPDATVGYTFDGGNRLTQIVDTQGGTITRGYDDLDRLLSEATTQGTVSYTYNAADRRTSMTVTGQPSVNYTYDVGNRLTNLSNGSQSAAFTYDADNRRATLTLPNGVTVSYGYDNAGQLVSLSYAKGGANLGNLSYGYDNAGQRVQLGGSLARTTLPDAVSTTSYNAANQLTAWSGASLLYDANGNMTSDGSNTYTWDSRQRLSTLTGTTSGSFSYDAANRRGQKTIAGQTTSYVFDGLNLVQELTGTVTPTVQTNFLTGGLDEVFSRTEASGSTYTYLTDALGSIQALSDSSGSSTTQYTYGPYGHTNTSGSASANSLQYTGRENDGSGLYYYRARYYSPSFGRFISEDPIELAGGINIFIYALGNPASLTDPLGLDTYVTNRDLSVVGTSARSWSNPATHTFTFTTNHDGSVESTYSWGNSANLEGWNLNQPEDISAAEQSLKNGEAKKVGPAFMDSYYRIAFDKLNIPANNHSNGIILNNCKSETANLNNLAWKLFSGAK</sequence>
<dbReference type="NCBIfam" id="TIGR01643">
    <property type="entry name" value="YD_repeat_2x"/>
    <property type="match status" value="7"/>
</dbReference>
<reference evidence="8 9" key="2">
    <citation type="journal article" date="2018" name="Nature">
        <title>Mutant phenotypes for thousands of bacterial genes of unknown function.</title>
        <authorList>
            <person name="Price M.N."/>
            <person name="Wetmore K.M."/>
            <person name="Waters R.J."/>
            <person name="Callaghan M."/>
            <person name="Ray J."/>
            <person name="Liu H."/>
            <person name="Kuehl J.V."/>
            <person name="Melnyk R.A."/>
            <person name="Lamson J.S."/>
            <person name="Suh Y."/>
            <person name="Carlson H.K."/>
            <person name="Esquivel Z."/>
            <person name="Sadeeshkumar H."/>
            <person name="Chakraborty R."/>
            <person name="Zane G.M."/>
            <person name="Rubin B.E."/>
            <person name="Wall J.D."/>
            <person name="Visel A."/>
            <person name="Bristow J."/>
            <person name="Blow M.J."/>
            <person name="Arkin A.P."/>
            <person name="Deutschbauer A.M."/>
        </authorList>
    </citation>
    <scope>NUCLEOTIDE SEQUENCE [LARGE SCALE GENOMIC DNA]</scope>
    <source>
        <strain evidence="8 9">FW300-N2E2</strain>
    </source>
</reference>
<dbReference type="Pfam" id="PF05593">
    <property type="entry name" value="RHS_repeat"/>
    <property type="match status" value="3"/>
</dbReference>
<feature type="domain" description="DUF6531" evidence="6">
    <location>
        <begin position="704"/>
        <end position="765"/>
    </location>
</feature>
<dbReference type="PANTHER" id="PTHR32305:SF15">
    <property type="entry name" value="PROTEIN RHSA-RELATED"/>
    <property type="match status" value="1"/>
</dbReference>
<proteinExistence type="predicted"/>
<dbReference type="InterPro" id="IPR050708">
    <property type="entry name" value="T6SS_VgrG/RHS"/>
</dbReference>
<evidence type="ECO:0000256" key="3">
    <source>
        <dbReference type="SAM" id="MobiDB-lite"/>
    </source>
</evidence>